<dbReference type="PROSITE" id="PS51379">
    <property type="entry name" value="4FE4S_FER_2"/>
    <property type="match status" value="2"/>
</dbReference>
<dbReference type="GeneID" id="64820657"/>
<dbReference type="AlphaFoldDB" id="A0A8T8KC56"/>
<accession>A0A8T8KC56</accession>
<sequence length="418" mass="45976">MLNRSIEEINQKISQGEARVFTAEEVTRMVVDGEKPSASEIDVVTTGTCGIMSGTAALLHLKVDEPGSFKKAKKIYLNGVPGFPGPCPNEWLGSVDLIIYGTAHSIHDSDYGGGFLFKDMVAGKEIEIKVESTHGEIIESSTTLEEMGTARMIGTRMAFKNYTAFVNPDSKPVSSIFNAIDMEGPFQGLSFSGCGELNPLQNDPVMKTICMGSRILLNGSEGFIMDHGTRSTSKKPNLMLTADMHDMNSHYLGGFKTAAGPEVFDSVAIAIPITSQEVLEQTFIKNSDIKLPVADIKGRHLPLTETDYGKLWNGTESRPTYYPEKCINCATCLVKERCPTLAFNQGLNRKKCFGCGMCAYSCDQGTFEMKTGSVELEIEKQIFDVPIACRQSDLKRAREITRDLTRRIEKGLFSIYKC</sequence>
<dbReference type="EMBL" id="CP058560">
    <property type="protein sequence ID" value="QUH24340.1"/>
    <property type="molecule type" value="Genomic_DNA"/>
</dbReference>
<evidence type="ECO:0000259" key="1">
    <source>
        <dbReference type="PROSITE" id="PS51379"/>
    </source>
</evidence>
<dbReference type="RefSeq" id="WP_211534262.1">
    <property type="nucleotide sequence ID" value="NZ_CP058560.1"/>
</dbReference>
<protein>
    <submittedName>
        <fullName evidence="2">Methanogenesis marker 16 metalloprotein</fullName>
    </submittedName>
</protein>
<dbReference type="NCBIfam" id="TIGR03287">
    <property type="entry name" value="methan_mark_16"/>
    <property type="match status" value="1"/>
</dbReference>
<dbReference type="InterPro" id="IPR017896">
    <property type="entry name" value="4Fe4S_Fe-S-bd"/>
</dbReference>
<gene>
    <name evidence="2" type="ORF">HYG87_07790</name>
</gene>
<dbReference type="SUPFAM" id="SSF54862">
    <property type="entry name" value="4Fe-4S ferredoxins"/>
    <property type="match status" value="1"/>
</dbReference>
<feature type="domain" description="4Fe-4S ferredoxin-type" evidence="1">
    <location>
        <begin position="343"/>
        <end position="372"/>
    </location>
</feature>
<reference evidence="2" key="1">
    <citation type="submission" date="2020-07" db="EMBL/GenBank/DDBJ databases">
        <title>Methanobacterium. sp. MethCan genome.</title>
        <authorList>
            <person name="Postec A."/>
            <person name="Quemeneur M."/>
        </authorList>
    </citation>
    <scope>NUCLEOTIDE SEQUENCE</scope>
    <source>
        <strain evidence="2">MethCAN</strain>
    </source>
</reference>
<keyword evidence="3" id="KW-1185">Reference proteome</keyword>
<evidence type="ECO:0000313" key="2">
    <source>
        <dbReference type="EMBL" id="QUH24340.1"/>
    </source>
</evidence>
<feature type="domain" description="4Fe-4S ferredoxin-type" evidence="1">
    <location>
        <begin position="317"/>
        <end position="342"/>
    </location>
</feature>
<name>A0A8T8KC56_9EURY</name>
<dbReference type="Pfam" id="PF01837">
    <property type="entry name" value="HcyBio"/>
    <property type="match status" value="1"/>
</dbReference>
<proteinExistence type="predicted"/>
<organism evidence="2 3">
    <name type="scientific">Methanobacterium alkalithermotolerans</name>
    <dbReference type="NCBI Taxonomy" id="2731220"/>
    <lineage>
        <taxon>Archaea</taxon>
        <taxon>Methanobacteriati</taxon>
        <taxon>Methanobacteriota</taxon>
        <taxon>Methanomada group</taxon>
        <taxon>Methanobacteria</taxon>
        <taxon>Methanobacteriales</taxon>
        <taxon>Methanobacteriaceae</taxon>
        <taxon>Methanobacterium</taxon>
    </lineage>
</organism>
<dbReference type="Proteomes" id="UP000681041">
    <property type="component" value="Chromosome"/>
</dbReference>
<dbReference type="InterPro" id="IPR017677">
    <property type="entry name" value="Methan_mark_16"/>
</dbReference>
<dbReference type="OrthoDB" id="53379at2157"/>
<dbReference type="KEGG" id="meme:HYG87_07790"/>
<dbReference type="InterPro" id="IPR002708">
    <property type="entry name" value="HcyBio"/>
</dbReference>
<evidence type="ECO:0000313" key="3">
    <source>
        <dbReference type="Proteomes" id="UP000681041"/>
    </source>
</evidence>